<organism evidence="2 3">
    <name type="scientific">Dentiscutata erythropus</name>
    <dbReference type="NCBI Taxonomy" id="1348616"/>
    <lineage>
        <taxon>Eukaryota</taxon>
        <taxon>Fungi</taxon>
        <taxon>Fungi incertae sedis</taxon>
        <taxon>Mucoromycota</taxon>
        <taxon>Glomeromycotina</taxon>
        <taxon>Glomeromycetes</taxon>
        <taxon>Diversisporales</taxon>
        <taxon>Gigasporaceae</taxon>
        <taxon>Dentiscutata</taxon>
    </lineage>
</organism>
<dbReference type="EMBL" id="CAJVPY010000718">
    <property type="protein sequence ID" value="CAG8488765.1"/>
    <property type="molecule type" value="Genomic_DNA"/>
</dbReference>
<accession>A0A9N8WIX5</accession>
<proteinExistence type="predicted"/>
<keyword evidence="1" id="KW-0472">Membrane</keyword>
<keyword evidence="1" id="KW-0812">Transmembrane</keyword>
<keyword evidence="1" id="KW-1133">Transmembrane helix</keyword>
<feature type="transmembrane region" description="Helical" evidence="1">
    <location>
        <begin position="143"/>
        <end position="162"/>
    </location>
</feature>
<feature type="transmembrane region" description="Helical" evidence="1">
    <location>
        <begin position="6"/>
        <end position="30"/>
    </location>
</feature>
<dbReference type="Proteomes" id="UP000789405">
    <property type="component" value="Unassembled WGS sequence"/>
</dbReference>
<dbReference type="AlphaFoldDB" id="A0A9N8WIX5"/>
<evidence type="ECO:0000313" key="3">
    <source>
        <dbReference type="Proteomes" id="UP000789405"/>
    </source>
</evidence>
<evidence type="ECO:0000313" key="2">
    <source>
        <dbReference type="EMBL" id="CAG8488765.1"/>
    </source>
</evidence>
<feature type="transmembrane region" description="Helical" evidence="1">
    <location>
        <begin position="42"/>
        <end position="65"/>
    </location>
</feature>
<name>A0A9N8WIX5_9GLOM</name>
<evidence type="ECO:0000256" key="1">
    <source>
        <dbReference type="SAM" id="Phobius"/>
    </source>
</evidence>
<sequence length="315" mass="36866">MESAQFIVTSASLVGAALIITFQSFFRMLIIDTVDDTIKDKMWLFCLMNLTALIAEFSSFMMIVASSYCSDPDNFSSECSNWFYIARPTCKSFCLDNYYVTSCYLADSIRSAFYIISKTALLHLAFERCKSVYHLYKTKEFKFFHLIISGLRISELILLVVINMFDFVKCKGEYCNPDHTECLFVPVVTNIREIIVHFFRLYYIISESIFYYYLFSIILETPSKEVIPNKYMKKKKEVIYERKRREVIYQILLFAFDIIQLAAIGIYRILRLYYKTNNYLDLKPNIYANILSTAITISVMTRFGLNLPQLVVSDE</sequence>
<gene>
    <name evidence="2" type="ORF">DERYTH_LOCUS2302</name>
</gene>
<reference evidence="2" key="1">
    <citation type="submission" date="2021-06" db="EMBL/GenBank/DDBJ databases">
        <authorList>
            <person name="Kallberg Y."/>
            <person name="Tangrot J."/>
            <person name="Rosling A."/>
        </authorList>
    </citation>
    <scope>NUCLEOTIDE SEQUENCE</scope>
    <source>
        <strain evidence="2">MA453B</strain>
    </source>
</reference>
<feature type="transmembrane region" description="Helical" evidence="1">
    <location>
        <begin position="247"/>
        <end position="266"/>
    </location>
</feature>
<keyword evidence="3" id="KW-1185">Reference proteome</keyword>
<protein>
    <submittedName>
        <fullName evidence="2">10207_t:CDS:1</fullName>
    </submittedName>
</protein>
<dbReference type="OrthoDB" id="2334596at2759"/>
<comment type="caution">
    <text evidence="2">The sequence shown here is derived from an EMBL/GenBank/DDBJ whole genome shotgun (WGS) entry which is preliminary data.</text>
</comment>